<keyword evidence="3" id="KW-1185">Reference proteome</keyword>
<sequence>MVTFALPVLAEESLVIRALPLFEELLQLDTAVFESFNHCENSEKLQEHAGYFSADVEFYHDTGGVTWDRETMIANTSQYACGNYTRQLVAASFNVSPIKDFGAITKGEHIFCQTKTKVCEGKAEFVMVWKNTGDKWQITRVLSYGHRDNR</sequence>
<gene>
    <name evidence="2" type="ORF">ACFOX3_04315</name>
</gene>
<dbReference type="EMBL" id="JBHSCX010000003">
    <property type="protein sequence ID" value="MFC4361513.1"/>
    <property type="molecule type" value="Genomic_DNA"/>
</dbReference>
<dbReference type="RefSeq" id="WP_290259555.1">
    <property type="nucleotide sequence ID" value="NZ_JAUFQG010000004.1"/>
</dbReference>
<comment type="caution">
    <text evidence="2">The sequence shown here is derived from an EMBL/GenBank/DDBJ whole genome shotgun (WGS) entry which is preliminary data.</text>
</comment>
<feature type="domain" description="DUF4440" evidence="1">
    <location>
        <begin position="31"/>
        <end position="138"/>
    </location>
</feature>
<dbReference type="SUPFAM" id="SSF54427">
    <property type="entry name" value="NTF2-like"/>
    <property type="match status" value="1"/>
</dbReference>
<evidence type="ECO:0000313" key="3">
    <source>
        <dbReference type="Proteomes" id="UP001595840"/>
    </source>
</evidence>
<protein>
    <submittedName>
        <fullName evidence="2">Nuclear transport factor 2 family protein</fullName>
    </submittedName>
</protein>
<organism evidence="2 3">
    <name type="scientific">Simiduia curdlanivorans</name>
    <dbReference type="NCBI Taxonomy" id="1492769"/>
    <lineage>
        <taxon>Bacteria</taxon>
        <taxon>Pseudomonadati</taxon>
        <taxon>Pseudomonadota</taxon>
        <taxon>Gammaproteobacteria</taxon>
        <taxon>Cellvibrionales</taxon>
        <taxon>Cellvibrionaceae</taxon>
        <taxon>Simiduia</taxon>
    </lineage>
</organism>
<name>A0ABV8V0Y1_9GAMM</name>
<evidence type="ECO:0000313" key="2">
    <source>
        <dbReference type="EMBL" id="MFC4361513.1"/>
    </source>
</evidence>
<reference evidence="3" key="1">
    <citation type="journal article" date="2019" name="Int. J. Syst. Evol. Microbiol.">
        <title>The Global Catalogue of Microorganisms (GCM) 10K type strain sequencing project: providing services to taxonomists for standard genome sequencing and annotation.</title>
        <authorList>
            <consortium name="The Broad Institute Genomics Platform"/>
            <consortium name="The Broad Institute Genome Sequencing Center for Infectious Disease"/>
            <person name="Wu L."/>
            <person name="Ma J."/>
        </authorList>
    </citation>
    <scope>NUCLEOTIDE SEQUENCE [LARGE SCALE GENOMIC DNA]</scope>
    <source>
        <strain evidence="3">CECT 8570</strain>
    </source>
</reference>
<dbReference type="InterPro" id="IPR027843">
    <property type="entry name" value="DUF4440"/>
</dbReference>
<dbReference type="InterPro" id="IPR032710">
    <property type="entry name" value="NTF2-like_dom_sf"/>
</dbReference>
<accession>A0ABV8V0Y1</accession>
<evidence type="ECO:0000259" key="1">
    <source>
        <dbReference type="Pfam" id="PF14534"/>
    </source>
</evidence>
<dbReference type="Pfam" id="PF14534">
    <property type="entry name" value="DUF4440"/>
    <property type="match status" value="1"/>
</dbReference>
<dbReference type="Proteomes" id="UP001595840">
    <property type="component" value="Unassembled WGS sequence"/>
</dbReference>
<proteinExistence type="predicted"/>